<dbReference type="InterPro" id="IPR000847">
    <property type="entry name" value="LysR_HTH_N"/>
</dbReference>
<dbReference type="InterPro" id="IPR058163">
    <property type="entry name" value="LysR-type_TF_proteobact-type"/>
</dbReference>
<evidence type="ECO:0000313" key="7">
    <source>
        <dbReference type="Proteomes" id="UP001320715"/>
    </source>
</evidence>
<sequence length="308" mass="33635">MSKFDWNHALAFWTTVEEGSLSAAARKLGLTQPTLSRQVAALEQSLGVTLFERLGKSLMLTEAGLDLIEHVRAMGAAAETVRLAASGQTQSIEGRVTISASDGFAAYVLPDIVHRIREAAPQITLEIVASNAFSDLRRREADIAIRHVRPDQPDLIGRLIKESEAHLYAAQSWVEQNGMPRHPADLARAGFIGLGGGARLAGHLQSRGLPVTEASFILASENSVVVWEMVKRGLGISFQMHEIAARTPGIVRLLPQIEPFPVPIWLVTHRELRTSRRIRTVFDLLAEALILTPQAALRDGADQSRTSP</sequence>
<dbReference type="Pfam" id="PF00126">
    <property type="entry name" value="HTH_1"/>
    <property type="match status" value="1"/>
</dbReference>
<evidence type="ECO:0000256" key="4">
    <source>
        <dbReference type="ARBA" id="ARBA00023163"/>
    </source>
</evidence>
<evidence type="ECO:0000259" key="5">
    <source>
        <dbReference type="PROSITE" id="PS50931"/>
    </source>
</evidence>
<dbReference type="Gene3D" id="3.40.190.290">
    <property type="match status" value="1"/>
</dbReference>
<dbReference type="PROSITE" id="PS50931">
    <property type="entry name" value="HTH_LYSR"/>
    <property type="match status" value="1"/>
</dbReference>
<evidence type="ECO:0000256" key="1">
    <source>
        <dbReference type="ARBA" id="ARBA00009437"/>
    </source>
</evidence>
<keyword evidence="4" id="KW-0804">Transcription</keyword>
<organism evidence="6 7">
    <name type="scientific">Hoeflea alexandrii</name>
    <dbReference type="NCBI Taxonomy" id="288436"/>
    <lineage>
        <taxon>Bacteria</taxon>
        <taxon>Pseudomonadati</taxon>
        <taxon>Pseudomonadota</taxon>
        <taxon>Alphaproteobacteria</taxon>
        <taxon>Hyphomicrobiales</taxon>
        <taxon>Rhizobiaceae</taxon>
        <taxon>Hoeflea</taxon>
    </lineage>
</organism>
<comment type="similarity">
    <text evidence="1">Belongs to the LysR transcriptional regulatory family.</text>
</comment>
<accession>A0ABT1CMA4</accession>
<dbReference type="EMBL" id="JAAAML010000001">
    <property type="protein sequence ID" value="MCO6407302.1"/>
    <property type="molecule type" value="Genomic_DNA"/>
</dbReference>
<dbReference type="InterPro" id="IPR036388">
    <property type="entry name" value="WH-like_DNA-bd_sf"/>
</dbReference>
<dbReference type="PANTHER" id="PTHR30537:SF3">
    <property type="entry name" value="TRANSCRIPTIONAL REGULATORY PROTEIN"/>
    <property type="match status" value="1"/>
</dbReference>
<dbReference type="Gene3D" id="1.10.10.10">
    <property type="entry name" value="Winged helix-like DNA-binding domain superfamily/Winged helix DNA-binding domain"/>
    <property type="match status" value="1"/>
</dbReference>
<keyword evidence="2" id="KW-0805">Transcription regulation</keyword>
<feature type="domain" description="HTH lysR-type" evidence="5">
    <location>
        <begin position="4"/>
        <end position="61"/>
    </location>
</feature>
<dbReference type="RefSeq" id="WP_252914687.1">
    <property type="nucleotide sequence ID" value="NZ_JAAAML010000001.1"/>
</dbReference>
<dbReference type="InterPro" id="IPR036390">
    <property type="entry name" value="WH_DNA-bd_sf"/>
</dbReference>
<dbReference type="SUPFAM" id="SSF53850">
    <property type="entry name" value="Periplasmic binding protein-like II"/>
    <property type="match status" value="1"/>
</dbReference>
<protein>
    <submittedName>
        <fullName evidence="6">LysR family transcriptional regulator</fullName>
    </submittedName>
</protein>
<dbReference type="Proteomes" id="UP001320715">
    <property type="component" value="Unassembled WGS sequence"/>
</dbReference>
<evidence type="ECO:0000256" key="2">
    <source>
        <dbReference type="ARBA" id="ARBA00023015"/>
    </source>
</evidence>
<dbReference type="PANTHER" id="PTHR30537">
    <property type="entry name" value="HTH-TYPE TRANSCRIPTIONAL REGULATOR"/>
    <property type="match status" value="1"/>
</dbReference>
<dbReference type="InterPro" id="IPR005119">
    <property type="entry name" value="LysR_subst-bd"/>
</dbReference>
<dbReference type="SUPFAM" id="SSF46785">
    <property type="entry name" value="Winged helix' DNA-binding domain"/>
    <property type="match status" value="1"/>
</dbReference>
<proteinExistence type="inferred from homology"/>
<keyword evidence="3" id="KW-0238">DNA-binding</keyword>
<gene>
    <name evidence="6" type="ORF">GTW23_03870</name>
</gene>
<name>A0ABT1CMA4_9HYPH</name>
<evidence type="ECO:0000256" key="3">
    <source>
        <dbReference type="ARBA" id="ARBA00023125"/>
    </source>
</evidence>
<reference evidence="6 7" key="1">
    <citation type="submission" date="2020-01" db="EMBL/GenBank/DDBJ databases">
        <title>Genomes of bacteria type strains.</title>
        <authorList>
            <person name="Chen J."/>
            <person name="Zhu S."/>
            <person name="Yang J."/>
        </authorList>
    </citation>
    <scope>NUCLEOTIDE SEQUENCE [LARGE SCALE GENOMIC DNA]</scope>
    <source>
        <strain evidence="6 7">DSM 16655</strain>
    </source>
</reference>
<dbReference type="Pfam" id="PF03466">
    <property type="entry name" value="LysR_substrate"/>
    <property type="match status" value="1"/>
</dbReference>
<evidence type="ECO:0000313" key="6">
    <source>
        <dbReference type="EMBL" id="MCO6407302.1"/>
    </source>
</evidence>
<keyword evidence="7" id="KW-1185">Reference proteome</keyword>
<comment type="caution">
    <text evidence="6">The sequence shown here is derived from an EMBL/GenBank/DDBJ whole genome shotgun (WGS) entry which is preliminary data.</text>
</comment>
<dbReference type="PRINTS" id="PR00039">
    <property type="entry name" value="HTHLYSR"/>
</dbReference>